<dbReference type="OrthoDB" id="9946696at2"/>
<accession>A0A0W0YGD1</accession>
<dbReference type="STRING" id="28087.Lsai_2087"/>
<dbReference type="EMBL" id="LNYV01000034">
    <property type="protein sequence ID" value="KTD55957.1"/>
    <property type="molecule type" value="Genomic_DNA"/>
</dbReference>
<dbReference type="PATRIC" id="fig|28087.4.peg.2251"/>
<evidence type="ECO:0000313" key="1">
    <source>
        <dbReference type="EMBL" id="KTD55957.1"/>
    </source>
</evidence>
<dbReference type="Proteomes" id="UP000054621">
    <property type="component" value="Unassembled WGS sequence"/>
</dbReference>
<dbReference type="AlphaFoldDB" id="A0A0W0YGD1"/>
<dbReference type="RefSeq" id="WP_027271037.1">
    <property type="nucleotide sequence ID" value="NZ_CAAAJE010000012.1"/>
</dbReference>
<proteinExistence type="predicted"/>
<evidence type="ECO:0000313" key="2">
    <source>
        <dbReference type="Proteomes" id="UP000054621"/>
    </source>
</evidence>
<protein>
    <submittedName>
        <fullName evidence="1">Uncharacterized protein</fullName>
    </submittedName>
</protein>
<name>A0A0W0YGD1_9GAMM</name>
<gene>
    <name evidence="1" type="ORF">Lsai_2087</name>
</gene>
<reference evidence="1 2" key="1">
    <citation type="submission" date="2015-11" db="EMBL/GenBank/DDBJ databases">
        <title>Genomic analysis of 38 Legionella species identifies large and diverse effector repertoires.</title>
        <authorList>
            <person name="Burstein D."/>
            <person name="Amaro F."/>
            <person name="Zusman T."/>
            <person name="Lifshitz Z."/>
            <person name="Cohen O."/>
            <person name="Gilbert J.A."/>
            <person name="Pupko T."/>
            <person name="Shuman H.A."/>
            <person name="Segal G."/>
        </authorList>
    </citation>
    <scope>NUCLEOTIDE SEQUENCE [LARGE SCALE GENOMIC DNA]</scope>
    <source>
        <strain evidence="1 2">Mt.St.Helens-4</strain>
    </source>
</reference>
<organism evidence="1 2">
    <name type="scientific">Legionella sainthelensi</name>
    <dbReference type="NCBI Taxonomy" id="28087"/>
    <lineage>
        <taxon>Bacteria</taxon>
        <taxon>Pseudomonadati</taxon>
        <taxon>Pseudomonadota</taxon>
        <taxon>Gammaproteobacteria</taxon>
        <taxon>Legionellales</taxon>
        <taxon>Legionellaceae</taxon>
        <taxon>Legionella</taxon>
    </lineage>
</organism>
<comment type="caution">
    <text evidence="1">The sequence shown here is derived from an EMBL/GenBank/DDBJ whole genome shotgun (WGS) entry which is preliminary data.</text>
</comment>
<sequence length="75" mass="8683">MTHRGIVDNQNEYNIRERHKKHLYALYVAFTLITGDDDIVNMAFHLALQYNFQGGVLGEHFSKSLSDDGDDERKI</sequence>